<evidence type="ECO:0000313" key="2">
    <source>
        <dbReference type="Proteomes" id="UP001239213"/>
    </source>
</evidence>
<comment type="caution">
    <text evidence="1">The sequence shown here is derived from an EMBL/GenBank/DDBJ whole genome shotgun (WGS) entry which is preliminary data.</text>
</comment>
<dbReference type="EMBL" id="MPDP01000246">
    <property type="protein sequence ID" value="KAK1470179.1"/>
    <property type="molecule type" value="Genomic_DNA"/>
</dbReference>
<proteinExistence type="predicted"/>
<sequence>MCEWNRFKYVCGHQSTRAEEWCYRYSLTQKRCKVKVKETYLEKTVCGNCMIKATETKVPWEHMIDRSKDFNWE</sequence>
<protein>
    <submittedName>
        <fullName evidence="1">Uncharacterized protein</fullName>
    </submittedName>
</protein>
<organism evidence="1 2">
    <name type="scientific">Colletotrichum cuscutae</name>
    <dbReference type="NCBI Taxonomy" id="1209917"/>
    <lineage>
        <taxon>Eukaryota</taxon>
        <taxon>Fungi</taxon>
        <taxon>Dikarya</taxon>
        <taxon>Ascomycota</taxon>
        <taxon>Pezizomycotina</taxon>
        <taxon>Sordariomycetes</taxon>
        <taxon>Hypocreomycetidae</taxon>
        <taxon>Glomerellales</taxon>
        <taxon>Glomerellaceae</taxon>
        <taxon>Colletotrichum</taxon>
        <taxon>Colletotrichum acutatum species complex</taxon>
    </lineage>
</organism>
<gene>
    <name evidence="1" type="ORF">CCUS01_06564</name>
</gene>
<accession>A0AAI9Y3L8</accession>
<name>A0AAI9Y3L8_9PEZI</name>
<dbReference type="Proteomes" id="UP001239213">
    <property type="component" value="Unassembled WGS sequence"/>
</dbReference>
<dbReference type="AlphaFoldDB" id="A0AAI9Y3L8"/>
<evidence type="ECO:0000313" key="1">
    <source>
        <dbReference type="EMBL" id="KAK1470179.1"/>
    </source>
</evidence>
<keyword evidence="2" id="KW-1185">Reference proteome</keyword>
<reference evidence="1" key="1">
    <citation type="submission" date="2016-11" db="EMBL/GenBank/DDBJ databases">
        <title>The genome sequence of Colletotrichum cuscutae.</title>
        <authorList>
            <person name="Baroncelli R."/>
        </authorList>
    </citation>
    <scope>NUCLEOTIDE SEQUENCE</scope>
    <source>
        <strain evidence="1">IMI 304802</strain>
    </source>
</reference>